<reference evidence="7" key="1">
    <citation type="submission" date="2017-06" db="EMBL/GenBank/DDBJ databases">
        <title>Genome sequencing of pathogenic and non-pathogenic strains within Bisgaard taxon 40.</title>
        <authorList>
            <person name="Ladner J.T."/>
            <person name="Lovett S.P."/>
            <person name="Koroleva G."/>
            <person name="Lorch J.M."/>
        </authorList>
    </citation>
    <scope>NUCLEOTIDE SEQUENCE</scope>
    <source>
        <strain evidence="7">27576-1-I1</strain>
    </source>
</reference>
<keyword evidence="5" id="KW-0472">Membrane</keyword>
<dbReference type="InterPro" id="IPR017850">
    <property type="entry name" value="Alkaline_phosphatase_core_sf"/>
</dbReference>
<dbReference type="Proteomes" id="UP000955338">
    <property type="component" value="Chromosome"/>
</dbReference>
<dbReference type="InterPro" id="IPR050448">
    <property type="entry name" value="OpgB/LTA_synthase_biosynth"/>
</dbReference>
<evidence type="ECO:0000313" key="7">
    <source>
        <dbReference type="EMBL" id="QDJ15546.1"/>
    </source>
</evidence>
<name>A0A8D4LPB0_9PAST</name>
<dbReference type="PANTHER" id="PTHR47371:SF3">
    <property type="entry name" value="PHOSPHOGLYCEROL TRANSFERASE I"/>
    <property type="match status" value="1"/>
</dbReference>
<protein>
    <submittedName>
        <fullName evidence="7">Sulfatase</fullName>
    </submittedName>
</protein>
<sequence length="666" mass="76888">MQSSINLTFFLLVISFYLLFISFLIRKYMVNSYISQNIKDDPTYQESFRRMWWLGFRYDAKIIAIILTIPFIFGNFLFLFQVENTIVFKLISGYIFLISFLYIGILAGNYYYFQTYQNHYDIFMFGLIDDKTTAVLRNIWDDYPVIRFFISLFLLAFIPVLILLKIINNINFLPNSITLAITINCLMLISLAYFARGSFFNHPLGRLQAKVSSLSIINKMVVNGVIAIDWALDDRKQNILFEKVSSSEGQDLIQQALNIDSLIAKTEKNDYLADNPPHVVVTLMESLGSNFLAFDHPEKNNLLGKLRYYFTNSYLFSRFVSSYDGTAPSFASIYFHSPIQNISQSIAQKTSLPYTPFRIYKSKGYKTIFITGDNIAWRNFGNYLPLQGVDEIYDQTTILDLFPEAKEKMTYWGVADEFCFLLAEKLLKESTVPLFINILTITNHPPFQVPAGYQGYPVDENFIGDRLEIKKHDERSQILKTFQYAANALGEFFDRISCSEIADKTILAATGDHHMRSMKADLPKDLFLAKAVPFILHIPTAIQQQISLNYRPEIIGSHKDIMPTLYSISLSEVEYWHLGGRNLFAPQAEQYLNFGFNDSLWITNEAVYDLSNDQPVKYLWQDIEKLTVGDKPETISEAEIKQIHAYIKLLKWQINYHVMNGENSSL</sequence>
<evidence type="ECO:0000256" key="3">
    <source>
        <dbReference type="ARBA" id="ARBA00022692"/>
    </source>
</evidence>
<evidence type="ECO:0000256" key="2">
    <source>
        <dbReference type="ARBA" id="ARBA00022475"/>
    </source>
</evidence>
<dbReference type="GO" id="GO:0005886">
    <property type="term" value="C:plasma membrane"/>
    <property type="evidence" value="ECO:0007669"/>
    <property type="project" value="UniProtKB-SubCell"/>
</dbReference>
<dbReference type="Gene3D" id="3.40.720.10">
    <property type="entry name" value="Alkaline Phosphatase, subunit A"/>
    <property type="match status" value="1"/>
</dbReference>
<accession>A0A8D4LPB0</accession>
<gene>
    <name evidence="7" type="ORF">CEP48_03730</name>
</gene>
<evidence type="ECO:0000256" key="1">
    <source>
        <dbReference type="ARBA" id="ARBA00004651"/>
    </source>
</evidence>
<dbReference type="CDD" id="cd16015">
    <property type="entry name" value="LTA_synthase"/>
    <property type="match status" value="1"/>
</dbReference>
<evidence type="ECO:0000256" key="5">
    <source>
        <dbReference type="ARBA" id="ARBA00023136"/>
    </source>
</evidence>
<evidence type="ECO:0000259" key="6">
    <source>
        <dbReference type="Pfam" id="PF00884"/>
    </source>
</evidence>
<keyword evidence="4" id="KW-1133">Transmembrane helix</keyword>
<proteinExistence type="predicted"/>
<keyword evidence="3" id="KW-0812">Transmembrane</keyword>
<dbReference type="InterPro" id="IPR000917">
    <property type="entry name" value="Sulfatase_N"/>
</dbReference>
<comment type="subcellular location">
    <subcellularLocation>
        <location evidence="1">Cell membrane</location>
        <topology evidence="1">Multi-pass membrane protein</topology>
    </subcellularLocation>
</comment>
<dbReference type="SUPFAM" id="SSF53649">
    <property type="entry name" value="Alkaline phosphatase-like"/>
    <property type="match status" value="1"/>
</dbReference>
<feature type="domain" description="Sulfatase N-terminal" evidence="6">
    <location>
        <begin position="277"/>
        <end position="566"/>
    </location>
</feature>
<dbReference type="EMBL" id="CP022011">
    <property type="protein sequence ID" value="QDJ15546.1"/>
    <property type="molecule type" value="Genomic_DNA"/>
</dbReference>
<keyword evidence="8" id="KW-1185">Reference proteome</keyword>
<organism evidence="7 8">
    <name type="scientific">Mergibacter septicus</name>
    <dbReference type="NCBI Taxonomy" id="221402"/>
    <lineage>
        <taxon>Bacteria</taxon>
        <taxon>Pseudomonadati</taxon>
        <taxon>Pseudomonadota</taxon>
        <taxon>Gammaproteobacteria</taxon>
        <taxon>Pasteurellales</taxon>
        <taxon>Pasteurellaceae</taxon>
        <taxon>Mergibacter</taxon>
    </lineage>
</organism>
<keyword evidence="2" id="KW-1003">Cell membrane</keyword>
<dbReference type="Pfam" id="PF00884">
    <property type="entry name" value="Sulfatase"/>
    <property type="match status" value="1"/>
</dbReference>
<dbReference type="PANTHER" id="PTHR47371">
    <property type="entry name" value="LIPOTEICHOIC ACID SYNTHASE"/>
    <property type="match status" value="1"/>
</dbReference>
<evidence type="ECO:0000256" key="4">
    <source>
        <dbReference type="ARBA" id="ARBA00022989"/>
    </source>
</evidence>
<dbReference type="AlphaFoldDB" id="A0A8D4LPB0"/>
<evidence type="ECO:0000313" key="8">
    <source>
        <dbReference type="Proteomes" id="UP000955338"/>
    </source>
</evidence>